<proteinExistence type="predicted"/>
<reference evidence="1" key="1">
    <citation type="journal article" date="2015" name="Nature">
        <title>Complex archaea that bridge the gap between prokaryotes and eukaryotes.</title>
        <authorList>
            <person name="Spang A."/>
            <person name="Saw J.H."/>
            <person name="Jorgensen S.L."/>
            <person name="Zaremba-Niedzwiedzka K."/>
            <person name="Martijn J."/>
            <person name="Lind A.E."/>
            <person name="van Eijk R."/>
            <person name="Schleper C."/>
            <person name="Guy L."/>
            <person name="Ettema T.J."/>
        </authorList>
    </citation>
    <scope>NUCLEOTIDE SEQUENCE</scope>
</reference>
<evidence type="ECO:0000313" key="1">
    <source>
        <dbReference type="EMBL" id="KKM97867.1"/>
    </source>
</evidence>
<accession>A0A0F9PXG7</accession>
<name>A0A0F9PXG7_9ZZZZ</name>
<sequence length="116" mass="13413">MQALRLLLLFVFMATNVHSFAATDTVSETQSKTYRQLDSDSYEDCNPLLYIVQSKTETSPQIDTRLKPKTFSLRYYGSAISNRKQLGVNLQYLKYRYSIDLKLASHSISYPFHSFP</sequence>
<protein>
    <submittedName>
        <fullName evidence="1">Uncharacterized protein</fullName>
    </submittedName>
</protein>
<organism evidence="1">
    <name type="scientific">marine sediment metagenome</name>
    <dbReference type="NCBI Taxonomy" id="412755"/>
    <lineage>
        <taxon>unclassified sequences</taxon>
        <taxon>metagenomes</taxon>
        <taxon>ecological metagenomes</taxon>
    </lineage>
</organism>
<comment type="caution">
    <text evidence="1">The sequence shown here is derived from an EMBL/GenBank/DDBJ whole genome shotgun (WGS) entry which is preliminary data.</text>
</comment>
<dbReference type="EMBL" id="LAZR01005698">
    <property type="protein sequence ID" value="KKM97867.1"/>
    <property type="molecule type" value="Genomic_DNA"/>
</dbReference>
<dbReference type="AlphaFoldDB" id="A0A0F9PXG7"/>
<gene>
    <name evidence="1" type="ORF">LCGC14_1163710</name>
</gene>